<keyword evidence="3" id="KW-1185">Reference proteome</keyword>
<name>A0A089NYL7_9HYPH</name>
<feature type="signal peptide" evidence="1">
    <location>
        <begin position="1"/>
        <end position="23"/>
    </location>
</feature>
<dbReference type="eggNOG" id="ENOG50311HC">
    <property type="taxonomic scope" value="Bacteria"/>
</dbReference>
<dbReference type="HOGENOM" id="CLU_146662_0_0_5"/>
<protein>
    <submittedName>
        <fullName evidence="2">Protein of unassigned function</fullName>
    </submittedName>
</protein>
<dbReference type="STRING" id="693986.MOC_4732"/>
<organism evidence="2 3">
    <name type="scientific">Methylobacterium oryzae CBMB20</name>
    <dbReference type="NCBI Taxonomy" id="693986"/>
    <lineage>
        <taxon>Bacteria</taxon>
        <taxon>Pseudomonadati</taxon>
        <taxon>Pseudomonadota</taxon>
        <taxon>Alphaproteobacteria</taxon>
        <taxon>Hyphomicrobiales</taxon>
        <taxon>Methylobacteriaceae</taxon>
        <taxon>Methylobacterium</taxon>
    </lineage>
</organism>
<dbReference type="Proteomes" id="UP000029492">
    <property type="component" value="Chromosome"/>
</dbReference>
<accession>A0A089NYL7</accession>
<dbReference type="KEGG" id="mor:MOC_4732"/>
<feature type="chain" id="PRO_5001848214" evidence="1">
    <location>
        <begin position="24"/>
        <end position="121"/>
    </location>
</feature>
<gene>
    <name evidence="2" type="ORF">MOC_4732</name>
</gene>
<evidence type="ECO:0000313" key="3">
    <source>
        <dbReference type="Proteomes" id="UP000029492"/>
    </source>
</evidence>
<proteinExistence type="predicted"/>
<reference evidence="2 3" key="1">
    <citation type="journal article" date="2014" name="PLoS ONE">
        <title>Genome Information of Methylobacterium oryzae, a Plant-Probiotic Methylotroph in the Phyllosphere.</title>
        <authorList>
            <person name="Kwak M.J."/>
            <person name="Jeong H."/>
            <person name="Madhaiyan M."/>
            <person name="Lee Y."/>
            <person name="Sa T.M."/>
            <person name="Oh T.K."/>
            <person name="Kim J.F."/>
        </authorList>
    </citation>
    <scope>NUCLEOTIDE SEQUENCE [LARGE SCALE GENOMIC DNA]</scope>
    <source>
        <strain evidence="2 3">CBMB20</strain>
    </source>
</reference>
<dbReference type="EMBL" id="CP003811">
    <property type="protein sequence ID" value="AIQ92487.1"/>
    <property type="molecule type" value="Genomic_DNA"/>
</dbReference>
<keyword evidence="1" id="KW-0732">Signal</keyword>
<dbReference type="AlphaFoldDB" id="A0A089NYL7"/>
<sequence length="121" mass="13178">MGRAWCVAGAAAAMVLVGSRACAEDAFEGRYLQNRPCRGDRTDPPSLRVTITPQQITYAGGTCAIKTRRGEGSRLIFGVACRFRSGITMGSDIVFTRQRGGVWHMIQGDGDFEADIYRCPD</sequence>
<evidence type="ECO:0000256" key="1">
    <source>
        <dbReference type="SAM" id="SignalP"/>
    </source>
</evidence>
<evidence type="ECO:0000313" key="2">
    <source>
        <dbReference type="EMBL" id="AIQ92487.1"/>
    </source>
</evidence>